<keyword evidence="5" id="KW-0645">Protease</keyword>
<dbReference type="InterPro" id="IPR036950">
    <property type="entry name" value="PBP_transglycosylase"/>
</dbReference>
<dbReference type="FunFam" id="1.10.3810.10:FF:000001">
    <property type="entry name" value="Penicillin-binding protein 1A"/>
    <property type="match status" value="1"/>
</dbReference>
<evidence type="ECO:0000313" key="19">
    <source>
        <dbReference type="Proteomes" id="UP000249842"/>
    </source>
</evidence>
<comment type="similarity">
    <text evidence="3">In the N-terminal section; belongs to the glycosyltransferase 51 family.</text>
</comment>
<dbReference type="InterPro" id="IPR012338">
    <property type="entry name" value="Beta-lactam/transpept-like"/>
</dbReference>
<keyword evidence="12" id="KW-0961">Cell wall biogenesis/degradation</keyword>
<evidence type="ECO:0000256" key="8">
    <source>
        <dbReference type="ARBA" id="ARBA00022801"/>
    </source>
</evidence>
<comment type="catalytic activity">
    <reaction evidence="14">
        <text>[GlcNAc-(1-&gt;4)-Mur2Ac(oyl-L-Ala-gamma-D-Glu-L-Lys-D-Ala-D-Ala)](n)-di-trans,octa-cis-undecaprenyl diphosphate + beta-D-GlcNAc-(1-&gt;4)-Mur2Ac(oyl-L-Ala-gamma-D-Glu-L-Lys-D-Ala-D-Ala)-di-trans,octa-cis-undecaprenyl diphosphate = [GlcNAc-(1-&gt;4)-Mur2Ac(oyl-L-Ala-gamma-D-Glu-L-Lys-D-Ala-D-Ala)](n+1)-di-trans,octa-cis-undecaprenyl diphosphate + di-trans,octa-cis-undecaprenyl diphosphate + H(+)</text>
        <dbReference type="Rhea" id="RHEA:23708"/>
        <dbReference type="Rhea" id="RHEA-COMP:9602"/>
        <dbReference type="Rhea" id="RHEA-COMP:9603"/>
        <dbReference type="ChEBI" id="CHEBI:15378"/>
        <dbReference type="ChEBI" id="CHEBI:58405"/>
        <dbReference type="ChEBI" id="CHEBI:60033"/>
        <dbReference type="ChEBI" id="CHEBI:78435"/>
        <dbReference type="EC" id="2.4.99.28"/>
    </reaction>
</comment>
<keyword evidence="9" id="KW-0133">Cell shape</keyword>
<evidence type="ECO:0000256" key="15">
    <source>
        <dbReference type="SAM" id="Phobius"/>
    </source>
</evidence>
<name>A0A328B2X8_9CAUL</name>
<dbReference type="UniPathway" id="UPA00219"/>
<dbReference type="OrthoDB" id="9766909at2"/>
<dbReference type="Gene3D" id="3.40.710.10">
    <property type="entry name" value="DD-peptidase/beta-lactamase superfamily"/>
    <property type="match status" value="1"/>
</dbReference>
<comment type="catalytic activity">
    <reaction evidence="13">
        <text>Preferential cleavage: (Ac)2-L-Lys-D-Ala-|-D-Ala. Also transpeptidation of peptidyl-alanyl moieties that are N-acyl substituents of D-alanine.</text>
        <dbReference type="EC" id="3.4.16.4"/>
    </reaction>
</comment>
<dbReference type="Proteomes" id="UP000249842">
    <property type="component" value="Unassembled WGS sequence"/>
</dbReference>
<dbReference type="NCBIfam" id="TIGR02074">
    <property type="entry name" value="PBP_1a_fam"/>
    <property type="match status" value="1"/>
</dbReference>
<dbReference type="GO" id="GO:0030288">
    <property type="term" value="C:outer membrane-bounded periplasmic space"/>
    <property type="evidence" value="ECO:0007669"/>
    <property type="project" value="TreeGrafter"/>
</dbReference>
<dbReference type="PANTHER" id="PTHR32282:SF33">
    <property type="entry name" value="PEPTIDOGLYCAN GLYCOSYLTRANSFERASE"/>
    <property type="match status" value="1"/>
</dbReference>
<evidence type="ECO:0000256" key="9">
    <source>
        <dbReference type="ARBA" id="ARBA00022960"/>
    </source>
</evidence>
<dbReference type="Gene3D" id="1.10.3810.10">
    <property type="entry name" value="Biosynthetic peptidoglycan transglycosylase-like"/>
    <property type="match status" value="1"/>
</dbReference>
<feature type="domain" description="Glycosyl transferase family 51" evidence="17">
    <location>
        <begin position="69"/>
        <end position="241"/>
    </location>
</feature>
<evidence type="ECO:0000256" key="2">
    <source>
        <dbReference type="ARBA" id="ARBA00007090"/>
    </source>
</evidence>
<evidence type="ECO:0000256" key="10">
    <source>
        <dbReference type="ARBA" id="ARBA00022984"/>
    </source>
</evidence>
<dbReference type="InterPro" id="IPR001264">
    <property type="entry name" value="Glyco_trans_51"/>
</dbReference>
<dbReference type="GO" id="GO:0008955">
    <property type="term" value="F:peptidoglycan glycosyltransferase activity"/>
    <property type="evidence" value="ECO:0007669"/>
    <property type="project" value="UniProtKB-EC"/>
</dbReference>
<dbReference type="Pfam" id="PF00905">
    <property type="entry name" value="Transpeptidase"/>
    <property type="match status" value="1"/>
</dbReference>
<feature type="domain" description="Penicillin-binding protein transpeptidase" evidence="16">
    <location>
        <begin position="326"/>
        <end position="534"/>
    </location>
</feature>
<dbReference type="Pfam" id="PF00912">
    <property type="entry name" value="Transgly"/>
    <property type="match status" value="1"/>
</dbReference>
<dbReference type="GO" id="GO:0071555">
    <property type="term" value="P:cell wall organization"/>
    <property type="evidence" value="ECO:0007669"/>
    <property type="project" value="UniProtKB-KW"/>
</dbReference>
<dbReference type="AlphaFoldDB" id="A0A328B2X8"/>
<evidence type="ECO:0000256" key="4">
    <source>
        <dbReference type="ARBA" id="ARBA00022645"/>
    </source>
</evidence>
<dbReference type="SUPFAM" id="SSF56601">
    <property type="entry name" value="beta-lactamase/transpeptidase-like"/>
    <property type="match status" value="1"/>
</dbReference>
<protein>
    <submittedName>
        <fullName evidence="18">Penicillin-binding protein</fullName>
    </submittedName>
</protein>
<dbReference type="GO" id="GO:0006508">
    <property type="term" value="P:proteolysis"/>
    <property type="evidence" value="ECO:0007669"/>
    <property type="project" value="UniProtKB-KW"/>
</dbReference>
<dbReference type="SUPFAM" id="SSF53955">
    <property type="entry name" value="Lysozyme-like"/>
    <property type="match status" value="1"/>
</dbReference>
<dbReference type="PANTHER" id="PTHR32282">
    <property type="entry name" value="BINDING PROTEIN TRANSPEPTIDASE, PUTATIVE-RELATED"/>
    <property type="match status" value="1"/>
</dbReference>
<dbReference type="GO" id="GO:0008658">
    <property type="term" value="F:penicillin binding"/>
    <property type="evidence" value="ECO:0007669"/>
    <property type="project" value="InterPro"/>
</dbReference>
<sequence length="619" mass="66912">MAHPGTPEPDDEAPLRRRGRLGRIFLLLMVLLAAAIVLVAWLSWSLPVSRALDPLPHPALVLVTADGHPLARRGAYKEAPVAVEALPAYVPAAFVAIEDRRFYHHFGIDPIGIGRAIATDLRLRRMREGGSTITQQLAKTAFLTNDRTFRRKIQEVFIAFWLEIRLSKNEILSRYLSSVYFGDGVFGLRAAAQHYFGKPPEKLTLGEAATLAGLVKAPSALNPVDHPQAAARRARLVIGAMLDTKAITPEDARRLRRIRIQPQDPLPVGGYFADWAAPQVKQALDAQYGEVRVKTTLDSRLQRLAERAVRGELSGSGRRLGAGQAALVALRRDGAVVAMVGGRDYRESQFNRAVQARRQPGSAFKLFVYLAAIRDGARPDSMVSDAPITVGGWTPKNFERNSGGSLTLRDAFAQSSNIAAVHLAQNVGRDRVVQAARDLGVTSPLVNDATLPLGTSEMTLLELTSAYAAVAADRLPVKPFALYDPDAPPAPGAQMPAADRLALLELLQAAVQEGTGRAARVGQPTFGKTGTTQDHRDALFVGFTGDIIVGVWVGNDDHSPMRGVTGGGLPAEIWRDFVSGALNAGLVERVRPPPPPPPVEDHDVVGGFIERFFGRLFGH</sequence>
<evidence type="ECO:0000259" key="16">
    <source>
        <dbReference type="Pfam" id="PF00905"/>
    </source>
</evidence>
<evidence type="ECO:0000256" key="12">
    <source>
        <dbReference type="ARBA" id="ARBA00023316"/>
    </source>
</evidence>
<keyword evidence="4" id="KW-0121">Carboxypeptidase</keyword>
<keyword evidence="19" id="KW-1185">Reference proteome</keyword>
<keyword evidence="8" id="KW-0378">Hydrolase</keyword>
<comment type="pathway">
    <text evidence="1">Cell wall biogenesis; peptidoglycan biosynthesis.</text>
</comment>
<evidence type="ECO:0000256" key="3">
    <source>
        <dbReference type="ARBA" id="ARBA00007739"/>
    </source>
</evidence>
<keyword evidence="15" id="KW-0812">Transmembrane</keyword>
<keyword evidence="11" id="KW-0511">Multifunctional enzyme</keyword>
<evidence type="ECO:0000256" key="11">
    <source>
        <dbReference type="ARBA" id="ARBA00023268"/>
    </source>
</evidence>
<dbReference type="GO" id="GO:0008360">
    <property type="term" value="P:regulation of cell shape"/>
    <property type="evidence" value="ECO:0007669"/>
    <property type="project" value="UniProtKB-KW"/>
</dbReference>
<evidence type="ECO:0000313" key="18">
    <source>
        <dbReference type="EMBL" id="RAK61782.1"/>
    </source>
</evidence>
<keyword evidence="10" id="KW-0573">Peptidoglycan synthesis</keyword>
<keyword evidence="7" id="KW-0808">Transferase</keyword>
<proteinExistence type="inferred from homology"/>
<keyword evidence="15" id="KW-0472">Membrane</keyword>
<comment type="similarity">
    <text evidence="2">In the C-terminal section; belongs to the transpeptidase family.</text>
</comment>
<keyword evidence="15" id="KW-1133">Transmembrane helix</keyword>
<dbReference type="GO" id="GO:0009002">
    <property type="term" value="F:serine-type D-Ala-D-Ala carboxypeptidase activity"/>
    <property type="evidence" value="ECO:0007669"/>
    <property type="project" value="UniProtKB-EC"/>
</dbReference>
<reference evidence="19" key="1">
    <citation type="submission" date="2018-05" db="EMBL/GenBank/DDBJ databases">
        <authorList>
            <person name="Li X."/>
        </authorList>
    </citation>
    <scope>NUCLEOTIDE SEQUENCE [LARGE SCALE GENOMIC DNA]</scope>
    <source>
        <strain evidence="19">HKS-05</strain>
    </source>
</reference>
<keyword evidence="6" id="KW-0328">Glycosyltransferase</keyword>
<dbReference type="InterPro" id="IPR001460">
    <property type="entry name" value="PCN-bd_Tpept"/>
</dbReference>
<feature type="transmembrane region" description="Helical" evidence="15">
    <location>
        <begin position="24"/>
        <end position="44"/>
    </location>
</feature>
<evidence type="ECO:0000256" key="13">
    <source>
        <dbReference type="ARBA" id="ARBA00034000"/>
    </source>
</evidence>
<dbReference type="InterPro" id="IPR023346">
    <property type="entry name" value="Lysozyme-like_dom_sf"/>
</dbReference>
<evidence type="ECO:0000256" key="6">
    <source>
        <dbReference type="ARBA" id="ARBA00022676"/>
    </source>
</evidence>
<accession>A0A328B2X8</accession>
<evidence type="ECO:0000259" key="17">
    <source>
        <dbReference type="Pfam" id="PF00912"/>
    </source>
</evidence>
<evidence type="ECO:0000256" key="1">
    <source>
        <dbReference type="ARBA" id="ARBA00004752"/>
    </source>
</evidence>
<dbReference type="EMBL" id="QFYP01000001">
    <property type="protein sequence ID" value="RAK61782.1"/>
    <property type="molecule type" value="Genomic_DNA"/>
</dbReference>
<dbReference type="InterPro" id="IPR050396">
    <property type="entry name" value="Glycosyltr_51/Transpeptidase"/>
</dbReference>
<evidence type="ECO:0000256" key="14">
    <source>
        <dbReference type="ARBA" id="ARBA00049902"/>
    </source>
</evidence>
<evidence type="ECO:0000256" key="7">
    <source>
        <dbReference type="ARBA" id="ARBA00022679"/>
    </source>
</evidence>
<gene>
    <name evidence="18" type="ORF">DJ021_11100</name>
</gene>
<evidence type="ECO:0000256" key="5">
    <source>
        <dbReference type="ARBA" id="ARBA00022670"/>
    </source>
</evidence>
<organism evidence="18 19">
    <name type="scientific">Phenylobacterium hankyongense</name>
    <dbReference type="NCBI Taxonomy" id="1813876"/>
    <lineage>
        <taxon>Bacteria</taxon>
        <taxon>Pseudomonadati</taxon>
        <taxon>Pseudomonadota</taxon>
        <taxon>Alphaproteobacteria</taxon>
        <taxon>Caulobacterales</taxon>
        <taxon>Caulobacteraceae</taxon>
        <taxon>Phenylobacterium</taxon>
    </lineage>
</organism>
<comment type="caution">
    <text evidence="18">The sequence shown here is derived from an EMBL/GenBank/DDBJ whole genome shotgun (WGS) entry which is preliminary data.</text>
</comment>
<dbReference type="GO" id="GO:0009252">
    <property type="term" value="P:peptidoglycan biosynthetic process"/>
    <property type="evidence" value="ECO:0007669"/>
    <property type="project" value="UniProtKB-UniPathway"/>
</dbReference>